<evidence type="ECO:0000256" key="1">
    <source>
        <dbReference type="SAM" id="Coils"/>
    </source>
</evidence>
<dbReference type="PANTHER" id="PTHR30163">
    <property type="entry name" value="MEMBRANE-BOUND LYTIC MUREIN TRANSGLYCOSYLASE B"/>
    <property type="match status" value="1"/>
</dbReference>
<accession>A0ABU0FSJ7</accession>
<dbReference type="InterPro" id="IPR023346">
    <property type="entry name" value="Lysozyme-like_dom_sf"/>
</dbReference>
<evidence type="ECO:0000256" key="2">
    <source>
        <dbReference type="SAM" id="SignalP"/>
    </source>
</evidence>
<feature type="signal peptide" evidence="2">
    <location>
        <begin position="1"/>
        <end position="22"/>
    </location>
</feature>
<evidence type="ECO:0000313" key="4">
    <source>
        <dbReference type="EMBL" id="MDQ0412881.1"/>
    </source>
</evidence>
<sequence length="226" mass="25765">MLKNILLFFIPFFFLISNQASANVLEWQQEKEKIEQQRNELKQQLLAEQAENKKIKIVMKDNKLAAYEKAYEQAINYMQPGQAAQQISAEQYFNNPLIKIKPGQKVPEEFIPIYKAAAEAYGVDWFVLAAIHSVETNFSQIKLMLSYAGAIGHMQFMPATFLAYGVDGNGDGIKSPWNLEDSIYSAANYLIASGYKTDIRKAIWHYNHADWYVNDVLARAGRIKNG</sequence>
<feature type="coiled-coil region" evidence="1">
    <location>
        <begin position="17"/>
        <end position="58"/>
    </location>
</feature>
<dbReference type="RefSeq" id="WP_307191423.1">
    <property type="nucleotide sequence ID" value="NZ_JAUSUN010000005.1"/>
</dbReference>
<dbReference type="PANTHER" id="PTHR30163:SF8">
    <property type="entry name" value="LYTIC MUREIN TRANSGLYCOSYLASE"/>
    <property type="match status" value="1"/>
</dbReference>
<name>A0ABU0FSJ7_9BACI</name>
<keyword evidence="5" id="KW-1185">Reference proteome</keyword>
<dbReference type="Gene3D" id="1.10.530.10">
    <property type="match status" value="1"/>
</dbReference>
<feature type="chain" id="PRO_5046588843" evidence="2">
    <location>
        <begin position="23"/>
        <end position="226"/>
    </location>
</feature>
<gene>
    <name evidence="4" type="ORF">J2S25_001063</name>
</gene>
<evidence type="ECO:0000259" key="3">
    <source>
        <dbReference type="Pfam" id="PF13406"/>
    </source>
</evidence>
<dbReference type="SUPFAM" id="SSF53955">
    <property type="entry name" value="Lysozyme-like"/>
    <property type="match status" value="1"/>
</dbReference>
<reference evidence="4 5" key="1">
    <citation type="submission" date="2023-07" db="EMBL/GenBank/DDBJ databases">
        <title>Genomic Encyclopedia of Type Strains, Phase IV (KMG-IV): sequencing the most valuable type-strain genomes for metagenomic binning, comparative biology and taxonomic classification.</title>
        <authorList>
            <person name="Goeker M."/>
        </authorList>
    </citation>
    <scope>NUCLEOTIDE SEQUENCE [LARGE SCALE GENOMIC DNA]</scope>
    <source>
        <strain evidence="4 5">DSM 19598</strain>
    </source>
</reference>
<comment type="caution">
    <text evidence="4">The sequence shown here is derived from an EMBL/GenBank/DDBJ whole genome shotgun (WGS) entry which is preliminary data.</text>
</comment>
<feature type="domain" description="Transglycosylase SLT" evidence="3">
    <location>
        <begin position="146"/>
        <end position="198"/>
    </location>
</feature>
<keyword evidence="2" id="KW-0732">Signal</keyword>
<feature type="domain" description="Transglycosylase SLT" evidence="3">
    <location>
        <begin position="37"/>
        <end position="140"/>
    </location>
</feature>
<dbReference type="EMBL" id="JAUSUN010000005">
    <property type="protein sequence ID" value="MDQ0412881.1"/>
    <property type="molecule type" value="Genomic_DNA"/>
</dbReference>
<organism evidence="4 5">
    <name type="scientific">Mesobacillus stamsii</name>
    <dbReference type="NCBI Taxonomy" id="225347"/>
    <lineage>
        <taxon>Bacteria</taxon>
        <taxon>Bacillati</taxon>
        <taxon>Bacillota</taxon>
        <taxon>Bacilli</taxon>
        <taxon>Bacillales</taxon>
        <taxon>Bacillaceae</taxon>
        <taxon>Mesobacillus</taxon>
    </lineage>
</organism>
<dbReference type="Pfam" id="PF13406">
    <property type="entry name" value="SLT_2"/>
    <property type="match status" value="2"/>
</dbReference>
<proteinExistence type="predicted"/>
<protein>
    <submittedName>
        <fullName evidence="4">Membrane-bound lytic murein transglycosylase B</fullName>
    </submittedName>
</protein>
<evidence type="ECO:0000313" key="5">
    <source>
        <dbReference type="Proteomes" id="UP001242313"/>
    </source>
</evidence>
<dbReference type="InterPro" id="IPR031304">
    <property type="entry name" value="SLT_2"/>
</dbReference>
<dbReference type="CDD" id="cd13399">
    <property type="entry name" value="Slt35-like"/>
    <property type="match status" value="1"/>
</dbReference>
<dbReference type="Proteomes" id="UP001242313">
    <property type="component" value="Unassembled WGS sequence"/>
</dbReference>
<dbReference type="InterPro" id="IPR043426">
    <property type="entry name" value="MltB-like"/>
</dbReference>
<keyword evidence="1" id="KW-0175">Coiled coil</keyword>